<dbReference type="RefSeq" id="XP_037221935.1">
    <property type="nucleotide sequence ID" value="XM_037361643.1"/>
</dbReference>
<dbReference type="OrthoDB" id="1708389at2759"/>
<evidence type="ECO:0000313" key="4">
    <source>
        <dbReference type="Proteomes" id="UP000636479"/>
    </source>
</evidence>
<keyword evidence="2" id="KW-1133">Transmembrane helix</keyword>
<proteinExistence type="predicted"/>
<dbReference type="AlphaFoldDB" id="A0A8H6W8H5"/>
<feature type="region of interest" description="Disordered" evidence="1">
    <location>
        <begin position="345"/>
        <end position="369"/>
    </location>
</feature>
<feature type="transmembrane region" description="Helical" evidence="2">
    <location>
        <begin position="265"/>
        <end position="283"/>
    </location>
</feature>
<sequence>MQPHHDEPLSEQKLRELYDADEINRFLSFFSAHVSEVQVQDQEPSPTYQRHLDESSCISNIIATRYVIPRLPSTSPTPPLFTFGRLRLTTERLYLSFSAYQPFFASLLALARWDNRQTSAVFCTMYWALWYHNLLLPSIILRILWSLLRRRLLSYPTLSELNAHHEEIKRSSEFGREFAARFSATSSFGAREIWRLFRVFNKPKAKTAHTSIDEPPATVLDSESLEETDRENDMKQACLKTMADIADLHERVKNIFIWRQPTSSMFYGITLFVLFLLTLLVPAEYLAKLLYLVGGILYWHIVPVIAALPSQERSKLPPPFADAPTDADYAMELISRRVAAGLDVSPGPPVDDADKAHSTSSSDGRRSESARNVNWKKWAEIAAQGRNLVNERRRVTHALPSRSSAGAAPTHTFPAQHTSAPGLITLTVDRLYFTSLVSSNAALEIPLVSLRAVKKRRRHGLFDSLSLTWVDTVGVTHVEEFMWMGARDELFARLVGGVEGKRLITA</sequence>
<feature type="transmembrane region" description="Helical" evidence="2">
    <location>
        <begin position="125"/>
        <end position="145"/>
    </location>
</feature>
<keyword evidence="2" id="KW-0472">Membrane</keyword>
<reference evidence="3" key="1">
    <citation type="submission" date="2020-05" db="EMBL/GenBank/DDBJ databases">
        <title>Mycena genomes resolve the evolution of fungal bioluminescence.</title>
        <authorList>
            <person name="Tsai I.J."/>
        </authorList>
    </citation>
    <scope>NUCLEOTIDE SEQUENCE</scope>
    <source>
        <strain evidence="3">171206Taipei</strain>
    </source>
</reference>
<keyword evidence="4" id="KW-1185">Reference proteome</keyword>
<accession>A0A8H6W8H5</accession>
<organism evidence="3 4">
    <name type="scientific">Mycena indigotica</name>
    <dbReference type="NCBI Taxonomy" id="2126181"/>
    <lineage>
        <taxon>Eukaryota</taxon>
        <taxon>Fungi</taxon>
        <taxon>Dikarya</taxon>
        <taxon>Basidiomycota</taxon>
        <taxon>Agaricomycotina</taxon>
        <taxon>Agaricomycetes</taxon>
        <taxon>Agaricomycetidae</taxon>
        <taxon>Agaricales</taxon>
        <taxon>Marasmiineae</taxon>
        <taxon>Mycenaceae</taxon>
        <taxon>Mycena</taxon>
    </lineage>
</organism>
<dbReference type="GeneID" id="59344159"/>
<evidence type="ECO:0000313" key="3">
    <source>
        <dbReference type="EMBL" id="KAF7306916.1"/>
    </source>
</evidence>
<comment type="caution">
    <text evidence="3">The sequence shown here is derived from an EMBL/GenBank/DDBJ whole genome shotgun (WGS) entry which is preliminary data.</text>
</comment>
<dbReference type="Proteomes" id="UP000636479">
    <property type="component" value="Unassembled WGS sequence"/>
</dbReference>
<dbReference type="GO" id="GO:0006915">
    <property type="term" value="P:apoptotic process"/>
    <property type="evidence" value="ECO:0007669"/>
    <property type="project" value="InterPro"/>
</dbReference>
<name>A0A8H6W8H5_9AGAR</name>
<dbReference type="EMBL" id="JACAZF010000004">
    <property type="protein sequence ID" value="KAF7306916.1"/>
    <property type="molecule type" value="Genomic_DNA"/>
</dbReference>
<gene>
    <name evidence="3" type="ORF">MIND_00484100</name>
</gene>
<evidence type="ECO:0000256" key="1">
    <source>
        <dbReference type="SAM" id="MobiDB-lite"/>
    </source>
</evidence>
<evidence type="ECO:0000256" key="2">
    <source>
        <dbReference type="SAM" id="Phobius"/>
    </source>
</evidence>
<feature type="transmembrane region" description="Helical" evidence="2">
    <location>
        <begin position="93"/>
        <end position="113"/>
    </location>
</feature>
<dbReference type="PANTHER" id="PTHR37402">
    <property type="entry name" value="GRAM DOMAIN-CONTAINING PROTEIN 4"/>
    <property type="match status" value="1"/>
</dbReference>
<dbReference type="InterPro" id="IPR037847">
    <property type="entry name" value="GRAMDC4"/>
</dbReference>
<protein>
    <recommendedName>
        <fullName evidence="5">GRAM domain-containing protein</fullName>
    </recommendedName>
</protein>
<evidence type="ECO:0008006" key="5">
    <source>
        <dbReference type="Google" id="ProtNLM"/>
    </source>
</evidence>
<dbReference type="PANTHER" id="PTHR37402:SF1">
    <property type="entry name" value="GRAM DOMAIN-CONTAINING PROTEIN 4"/>
    <property type="match status" value="1"/>
</dbReference>
<keyword evidence="2" id="KW-0812">Transmembrane</keyword>
<feature type="compositionally biased region" description="Basic and acidic residues" evidence="1">
    <location>
        <begin position="352"/>
        <end position="369"/>
    </location>
</feature>